<name>A0A4Y9R1Z3_9MICO</name>
<dbReference type="AlphaFoldDB" id="A0A4Y9R1Z3"/>
<dbReference type="PANTHER" id="PTHR34310">
    <property type="entry name" value="DUF427 DOMAIN PROTEIN (AFU_ORTHOLOGUE AFUA_3G02220)"/>
    <property type="match status" value="1"/>
</dbReference>
<dbReference type="RefSeq" id="WP_135120035.1">
    <property type="nucleotide sequence ID" value="NZ_SPQZ01000003.1"/>
</dbReference>
<evidence type="ECO:0000259" key="1">
    <source>
        <dbReference type="Pfam" id="PF04248"/>
    </source>
</evidence>
<comment type="caution">
    <text evidence="2">The sequence shown here is derived from an EMBL/GenBank/DDBJ whole genome shotgun (WGS) entry which is preliminary data.</text>
</comment>
<reference evidence="2 3" key="1">
    <citation type="journal article" date="2018" name="J. Microbiol.">
        <title>Leifsonia flava sp. nov., a novel actinobacterium isolated from the rhizosphere of Aquilegia viridiflora.</title>
        <authorList>
            <person name="Cai Y."/>
            <person name="Tao W.Z."/>
            <person name="Ma Y.J."/>
            <person name="Cheng J."/>
            <person name="Zhang M.Y."/>
            <person name="Zhang Y.X."/>
        </authorList>
    </citation>
    <scope>NUCLEOTIDE SEQUENCE [LARGE SCALE GENOMIC DNA]</scope>
    <source>
        <strain evidence="2 3">SYP-B2174</strain>
    </source>
</reference>
<keyword evidence="3" id="KW-1185">Reference proteome</keyword>
<dbReference type="Proteomes" id="UP000298127">
    <property type="component" value="Unassembled WGS sequence"/>
</dbReference>
<evidence type="ECO:0000313" key="3">
    <source>
        <dbReference type="Proteomes" id="UP000298127"/>
    </source>
</evidence>
<dbReference type="Pfam" id="PF04248">
    <property type="entry name" value="NTP_transf_9"/>
    <property type="match status" value="1"/>
</dbReference>
<dbReference type="EMBL" id="SPQZ01000003">
    <property type="protein sequence ID" value="TFV98022.1"/>
    <property type="molecule type" value="Genomic_DNA"/>
</dbReference>
<dbReference type="InterPro" id="IPR038694">
    <property type="entry name" value="DUF427_sf"/>
</dbReference>
<evidence type="ECO:0000313" key="2">
    <source>
        <dbReference type="EMBL" id="TFV98022.1"/>
    </source>
</evidence>
<organism evidence="2 3">
    <name type="scientific">Orlajensenia leifsoniae</name>
    <dbReference type="NCBI Taxonomy" id="2561933"/>
    <lineage>
        <taxon>Bacteria</taxon>
        <taxon>Bacillati</taxon>
        <taxon>Actinomycetota</taxon>
        <taxon>Actinomycetes</taxon>
        <taxon>Micrococcales</taxon>
        <taxon>Microbacteriaceae</taxon>
        <taxon>Orlajensenia</taxon>
    </lineage>
</organism>
<gene>
    <name evidence="2" type="ORF">E4M00_08210</name>
</gene>
<proteinExistence type="predicted"/>
<dbReference type="Gene3D" id="2.170.150.40">
    <property type="entry name" value="Domain of unknown function (DUF427)"/>
    <property type="match status" value="1"/>
</dbReference>
<protein>
    <submittedName>
        <fullName evidence="2">DUF427 domain-containing protein</fullName>
    </submittedName>
</protein>
<feature type="domain" description="DUF427" evidence="1">
    <location>
        <begin position="3"/>
        <end position="88"/>
    </location>
</feature>
<sequence>MKKAIWNGAVLAESDETIEVEGNQYFPAAALDPQYFSASERHTVCSWKGTASYFHVTVDGTQNADAAWTYPAPLPAAENITDYVAFWRGVEVVDA</sequence>
<dbReference type="InterPro" id="IPR007361">
    <property type="entry name" value="DUF427"/>
</dbReference>
<accession>A0A4Y9R1Z3</accession>
<dbReference type="PANTHER" id="PTHR34310:SF5">
    <property type="entry name" value="DUF427 DOMAIN PROTEIN (AFU_ORTHOLOGUE AFUA_3G02220)"/>
    <property type="match status" value="1"/>
</dbReference>